<evidence type="ECO:0000256" key="2">
    <source>
        <dbReference type="ARBA" id="ARBA00022692"/>
    </source>
</evidence>
<dbReference type="Proteomes" id="UP001209570">
    <property type="component" value="Unassembled WGS sequence"/>
</dbReference>
<comment type="caution">
    <text evidence="6">The sequence shown here is derived from an EMBL/GenBank/DDBJ whole genome shotgun (WGS) entry which is preliminary data.</text>
</comment>
<dbReference type="GO" id="GO:0022857">
    <property type="term" value="F:transmembrane transporter activity"/>
    <property type="evidence" value="ECO:0007669"/>
    <property type="project" value="InterPro"/>
</dbReference>
<reference evidence="6" key="1">
    <citation type="submission" date="2021-12" db="EMBL/GenBank/DDBJ databases">
        <title>Prjna785345.</title>
        <authorList>
            <person name="Rujirawat T."/>
            <person name="Krajaejun T."/>
        </authorList>
    </citation>
    <scope>NUCLEOTIDE SEQUENCE</scope>
    <source>
        <strain evidence="6">Pi057C3</strain>
    </source>
</reference>
<gene>
    <name evidence="6" type="ORF">P43SY_010544</name>
</gene>
<keyword evidence="4 5" id="KW-0472">Membrane</keyword>
<evidence type="ECO:0000313" key="7">
    <source>
        <dbReference type="Proteomes" id="UP001209570"/>
    </source>
</evidence>
<evidence type="ECO:0000256" key="5">
    <source>
        <dbReference type="SAM" id="Phobius"/>
    </source>
</evidence>
<evidence type="ECO:0000313" key="6">
    <source>
        <dbReference type="EMBL" id="KAJ0389122.1"/>
    </source>
</evidence>
<dbReference type="Gene3D" id="1.20.1740.10">
    <property type="entry name" value="Amino acid/polyamine transporter I"/>
    <property type="match status" value="1"/>
</dbReference>
<sequence>MGIAESAFVALGFFGAHILTLSVLLVTSLVYMIQNPSIFGANMETPFPDVSVWGKAVTGNVFTALFFGYGTSMLGMTGFEASAQFVEEQAPGVFPKTLRNMWALSSLFNVAFAVLALGVLPMDGPEGIIAKKEVERCSRRT</sequence>
<keyword evidence="7" id="KW-1185">Reference proteome</keyword>
<evidence type="ECO:0000256" key="3">
    <source>
        <dbReference type="ARBA" id="ARBA00022989"/>
    </source>
</evidence>
<feature type="transmembrane region" description="Helical" evidence="5">
    <location>
        <begin position="52"/>
        <end position="70"/>
    </location>
</feature>
<keyword evidence="2 5" id="KW-0812">Transmembrane</keyword>
<proteinExistence type="predicted"/>
<feature type="transmembrane region" description="Helical" evidence="5">
    <location>
        <begin position="101"/>
        <end position="122"/>
    </location>
</feature>
<name>A0AAD5LYB0_PYTIN</name>
<dbReference type="InterPro" id="IPR002293">
    <property type="entry name" value="AA/rel_permease1"/>
</dbReference>
<dbReference type="EMBL" id="JAKCXM010004807">
    <property type="protein sequence ID" value="KAJ0389122.1"/>
    <property type="molecule type" value="Genomic_DNA"/>
</dbReference>
<organism evidence="6 7">
    <name type="scientific">Pythium insidiosum</name>
    <name type="common">Pythiosis disease agent</name>
    <dbReference type="NCBI Taxonomy" id="114742"/>
    <lineage>
        <taxon>Eukaryota</taxon>
        <taxon>Sar</taxon>
        <taxon>Stramenopiles</taxon>
        <taxon>Oomycota</taxon>
        <taxon>Peronosporomycetes</taxon>
        <taxon>Pythiales</taxon>
        <taxon>Pythiaceae</taxon>
        <taxon>Pythium</taxon>
    </lineage>
</organism>
<dbReference type="Pfam" id="PF13520">
    <property type="entry name" value="AA_permease_2"/>
    <property type="match status" value="1"/>
</dbReference>
<accession>A0AAD5LYB0</accession>
<dbReference type="AlphaFoldDB" id="A0AAD5LYB0"/>
<evidence type="ECO:0000256" key="4">
    <source>
        <dbReference type="ARBA" id="ARBA00023136"/>
    </source>
</evidence>
<keyword evidence="3 5" id="KW-1133">Transmembrane helix</keyword>
<comment type="subcellular location">
    <subcellularLocation>
        <location evidence="1">Membrane</location>
        <topology evidence="1">Multi-pass membrane protein</topology>
    </subcellularLocation>
</comment>
<dbReference type="GO" id="GO:0016020">
    <property type="term" value="C:membrane"/>
    <property type="evidence" value="ECO:0007669"/>
    <property type="project" value="UniProtKB-SubCell"/>
</dbReference>
<feature type="transmembrane region" description="Helical" evidence="5">
    <location>
        <begin position="6"/>
        <end position="31"/>
    </location>
</feature>
<evidence type="ECO:0000256" key="1">
    <source>
        <dbReference type="ARBA" id="ARBA00004141"/>
    </source>
</evidence>
<protein>
    <submittedName>
        <fullName evidence="6">Uncharacterized protein</fullName>
    </submittedName>
</protein>